<dbReference type="EMBL" id="PEZN01000027">
    <property type="protein sequence ID" value="PIS12861.1"/>
    <property type="molecule type" value="Genomic_DNA"/>
</dbReference>
<evidence type="ECO:0008006" key="3">
    <source>
        <dbReference type="Google" id="ProtNLM"/>
    </source>
</evidence>
<name>A0A2H0WJN2_UNCKA</name>
<sequence length="196" mass="22441">MGAYLQIDKILETKKTFFSTRDVAVVLGIKNTRTLENTISGLINSGLFAQLERGKYYLKRNAPSDFAISSYLYNPSYISLESALNYYGILSQFPFEITSVTAKKTCVKKIDDKIYSYSQLKKELLTGYESKNGFLIACPEKALFDYFYFIFKSLRTENYLNEMELSQLSKNKVASYLPLVSVSSESRIAMLIKKYL</sequence>
<evidence type="ECO:0000313" key="1">
    <source>
        <dbReference type="EMBL" id="PIS12861.1"/>
    </source>
</evidence>
<gene>
    <name evidence="1" type="ORF">COT69_01835</name>
</gene>
<protein>
    <recommendedName>
        <fullName evidence="3">Transcriptional regulator</fullName>
    </recommendedName>
</protein>
<evidence type="ECO:0000313" key="2">
    <source>
        <dbReference type="Proteomes" id="UP000230787"/>
    </source>
</evidence>
<dbReference type="Proteomes" id="UP000230787">
    <property type="component" value="Unassembled WGS sequence"/>
</dbReference>
<proteinExistence type="predicted"/>
<dbReference type="AlphaFoldDB" id="A0A2H0WJN2"/>
<comment type="caution">
    <text evidence="1">The sequence shown here is derived from an EMBL/GenBank/DDBJ whole genome shotgun (WGS) entry which is preliminary data.</text>
</comment>
<organism evidence="1 2">
    <name type="scientific">candidate division WWE3 bacterium CG09_land_8_20_14_0_10_39_24</name>
    <dbReference type="NCBI Taxonomy" id="1975088"/>
    <lineage>
        <taxon>Bacteria</taxon>
        <taxon>Katanobacteria</taxon>
    </lineage>
</organism>
<reference evidence="2" key="1">
    <citation type="submission" date="2017-09" db="EMBL/GenBank/DDBJ databases">
        <title>Depth-based differentiation of microbial function through sediment-hosted aquifers and enrichment of novel symbionts in the deep terrestrial subsurface.</title>
        <authorList>
            <person name="Probst A.J."/>
            <person name="Ladd B."/>
            <person name="Jarett J.K."/>
            <person name="Geller-Mcgrath D.E."/>
            <person name="Sieber C.M.K."/>
            <person name="Emerson J.B."/>
            <person name="Anantharaman K."/>
            <person name="Thomas B.C."/>
            <person name="Malmstrom R."/>
            <person name="Stieglmeier M."/>
            <person name="Klingl A."/>
            <person name="Woyke T."/>
            <person name="Ryan C.M."/>
            <person name="Banfield J.F."/>
        </authorList>
    </citation>
    <scope>NUCLEOTIDE SEQUENCE [LARGE SCALE GENOMIC DNA]</scope>
</reference>
<accession>A0A2H0WJN2</accession>